<dbReference type="EMBL" id="CAFABD010000049">
    <property type="protein sequence ID" value="CAB4822767.1"/>
    <property type="molecule type" value="Genomic_DNA"/>
</dbReference>
<dbReference type="EMBL" id="CAFBOX010000026">
    <property type="protein sequence ID" value="CAB4992378.1"/>
    <property type="molecule type" value="Genomic_DNA"/>
</dbReference>
<organism evidence="3">
    <name type="scientific">freshwater metagenome</name>
    <dbReference type="NCBI Taxonomy" id="449393"/>
    <lineage>
        <taxon>unclassified sequences</taxon>
        <taxon>metagenomes</taxon>
        <taxon>ecological metagenomes</taxon>
    </lineage>
</organism>
<dbReference type="EMBL" id="CAEZWZ010000047">
    <property type="protein sequence ID" value="CAB4670019.1"/>
    <property type="molecule type" value="Genomic_DNA"/>
</dbReference>
<evidence type="ECO:0000313" key="2">
    <source>
        <dbReference type="EMBL" id="CAB4822767.1"/>
    </source>
</evidence>
<evidence type="ECO:0000313" key="4">
    <source>
        <dbReference type="EMBL" id="CAB5006876.1"/>
    </source>
</evidence>
<protein>
    <submittedName>
        <fullName evidence="3">Unannotated protein</fullName>
    </submittedName>
</protein>
<sequence length="397" mass="43521">MAISLIFSCTSTNGAYAEPNRIDLGVEQFRPLPPCADALMLDCIEDAGLEHADGTTSSFTTREKIDYSNRNAIVTSSPGFIWSAPIGTTAGSVENFEFGVFIRTKARFDVIGQVIQEPGIAVSIKPQGKESSTDRYYVNLRTSWLQIYLVSGIGTDVNLVKKEIPDGHLISVSGLSTIQYGVTNFKDGKAMADNAKGQSWVEVTATTAVKKFEFFLQHFDSLPRKRPLQWGKCVDTGFPATFSNGQTSSIIYAEGDLKSTRRVILGKRGDLVWFISSPHFTPEKEVIEGTYQADVPVKWLDCAYPSNEITKAQKIEIQIIDEFEGIQVATSSVKVSDGILIVRAYGFHYSTPHFRVYNSAPAVISAPQKIVITCKKGSTTKIVSGAKPVCPKGYKKV</sequence>
<dbReference type="AlphaFoldDB" id="A0A6J7NIH9"/>
<evidence type="ECO:0000313" key="3">
    <source>
        <dbReference type="EMBL" id="CAB4992378.1"/>
    </source>
</evidence>
<accession>A0A6J7NIH9</accession>
<name>A0A6J7NIH9_9ZZZZ</name>
<dbReference type="EMBL" id="CAFBPH010000027">
    <property type="protein sequence ID" value="CAB5006876.1"/>
    <property type="molecule type" value="Genomic_DNA"/>
</dbReference>
<reference evidence="3" key="1">
    <citation type="submission" date="2020-05" db="EMBL/GenBank/DDBJ databases">
        <authorList>
            <person name="Chiriac C."/>
            <person name="Salcher M."/>
            <person name="Ghai R."/>
            <person name="Kavagutti S V."/>
        </authorList>
    </citation>
    <scope>NUCLEOTIDE SEQUENCE</scope>
</reference>
<evidence type="ECO:0000313" key="1">
    <source>
        <dbReference type="EMBL" id="CAB4670019.1"/>
    </source>
</evidence>
<proteinExistence type="predicted"/>
<gene>
    <name evidence="1" type="ORF">UFOPK2329_00439</name>
    <name evidence="2" type="ORF">UFOPK3166_00454</name>
    <name evidence="3" type="ORF">UFOPK4035_00268</name>
    <name evidence="4" type="ORF">UFOPK4087_00244</name>
</gene>